<dbReference type="OrthoDB" id="5189031at2"/>
<feature type="transmembrane region" description="Helical" evidence="1">
    <location>
        <begin position="110"/>
        <end position="131"/>
    </location>
</feature>
<dbReference type="EMBL" id="FUYB01000003">
    <property type="protein sequence ID" value="SKA72471.1"/>
    <property type="molecule type" value="Genomic_DNA"/>
</dbReference>
<evidence type="ECO:0000313" key="2">
    <source>
        <dbReference type="EMBL" id="SKA72471.1"/>
    </source>
</evidence>
<dbReference type="Gene3D" id="1.20.1260.100">
    <property type="entry name" value="TspO/MBR protein"/>
    <property type="match status" value="1"/>
</dbReference>
<evidence type="ECO:0000256" key="1">
    <source>
        <dbReference type="SAM" id="Phobius"/>
    </source>
</evidence>
<sequence>MNLSNQNLLWLNIGSFILMLGLNIASSSGWLSGVTVADVSAQYQTLLTPAGYAFSIWGLIYLLLIGFLWYQWKSHTLGQDEHSLAPAGIWFALSNLFNGLWILAWVNSAIGLSLLLMIGLFACLIQLVLRLRLELWDAPVRIIYFVWWPICIYTGWITLAFALNLAAWLQAIFETPPFFSGGFWAIVALASLTTIYVLWTRLRNMREASLVAVWGLVAVAINQWQANWIVSLFALVCCGILLAIAVQHALNNRATLPPNKLKRGEY</sequence>
<feature type="transmembrane region" description="Helical" evidence="1">
    <location>
        <begin position="7"/>
        <end position="31"/>
    </location>
</feature>
<dbReference type="PANTHER" id="PTHR33802:SF1">
    <property type="entry name" value="XK-RELATED PROTEIN"/>
    <property type="match status" value="1"/>
</dbReference>
<organism evidence="2 3">
    <name type="scientific">Thiothrix eikelboomii</name>
    <dbReference type="NCBI Taxonomy" id="92487"/>
    <lineage>
        <taxon>Bacteria</taxon>
        <taxon>Pseudomonadati</taxon>
        <taxon>Pseudomonadota</taxon>
        <taxon>Gammaproteobacteria</taxon>
        <taxon>Thiotrichales</taxon>
        <taxon>Thiotrichaceae</taxon>
        <taxon>Thiothrix</taxon>
    </lineage>
</organism>
<feature type="transmembrane region" description="Helical" evidence="1">
    <location>
        <begin position="84"/>
        <end position="104"/>
    </location>
</feature>
<dbReference type="PANTHER" id="PTHR33802">
    <property type="entry name" value="SI:CH211-161H7.5-RELATED"/>
    <property type="match status" value="1"/>
</dbReference>
<feature type="transmembrane region" description="Helical" evidence="1">
    <location>
        <begin position="143"/>
        <end position="169"/>
    </location>
</feature>
<dbReference type="AlphaFoldDB" id="A0A1T4W6Y2"/>
<keyword evidence="1" id="KW-0472">Membrane</keyword>
<gene>
    <name evidence="2" type="ORF">SAMN02745130_01087</name>
</gene>
<proteinExistence type="predicted"/>
<keyword evidence="1" id="KW-1133">Transmembrane helix</keyword>
<keyword evidence="1" id="KW-0812">Transmembrane</keyword>
<feature type="transmembrane region" description="Helical" evidence="1">
    <location>
        <begin position="181"/>
        <end position="199"/>
    </location>
</feature>
<accession>A0A1T4W6Y2</accession>
<keyword evidence="3" id="KW-1185">Reference proteome</keyword>
<dbReference type="Proteomes" id="UP000190460">
    <property type="component" value="Unassembled WGS sequence"/>
</dbReference>
<reference evidence="2 3" key="1">
    <citation type="submission" date="2017-02" db="EMBL/GenBank/DDBJ databases">
        <authorList>
            <person name="Peterson S.W."/>
        </authorList>
    </citation>
    <scope>NUCLEOTIDE SEQUENCE [LARGE SCALE GENOMIC DNA]</scope>
    <source>
        <strain evidence="2 3">ATCC 49788</strain>
    </source>
</reference>
<dbReference type="InterPro" id="IPR038330">
    <property type="entry name" value="TspO/MBR-related_sf"/>
</dbReference>
<dbReference type="STRING" id="92487.SAMN02745130_01087"/>
<feature type="transmembrane region" description="Helical" evidence="1">
    <location>
        <begin position="51"/>
        <end position="72"/>
    </location>
</feature>
<name>A0A1T4W6Y2_9GAMM</name>
<dbReference type="RefSeq" id="WP_078921564.1">
    <property type="nucleotide sequence ID" value="NZ_FUYB01000003.1"/>
</dbReference>
<feature type="transmembrane region" description="Helical" evidence="1">
    <location>
        <begin position="232"/>
        <end position="250"/>
    </location>
</feature>
<protein>
    <recommendedName>
        <fullName evidence="4">TspO and MBR related proteins</fullName>
    </recommendedName>
</protein>
<evidence type="ECO:0008006" key="4">
    <source>
        <dbReference type="Google" id="ProtNLM"/>
    </source>
</evidence>
<evidence type="ECO:0000313" key="3">
    <source>
        <dbReference type="Proteomes" id="UP000190460"/>
    </source>
</evidence>